<accession>A0A834P7K2</accession>
<dbReference type="AlphaFoldDB" id="A0A834P7K2"/>
<sequence length="98" mass="11301">MLEDFSRRGLWVKRKMCPGFAGSEDSGYHEGAISRRVEHLGFWHTLAIRLCRKSVEILKFVISDLIGLAMGLGERRREKFRESGSRWKAIECIRTDGC</sequence>
<organism evidence="1 2">
    <name type="scientific">Vespula pensylvanica</name>
    <name type="common">Western yellow jacket</name>
    <name type="synonym">Wasp</name>
    <dbReference type="NCBI Taxonomy" id="30213"/>
    <lineage>
        <taxon>Eukaryota</taxon>
        <taxon>Metazoa</taxon>
        <taxon>Ecdysozoa</taxon>
        <taxon>Arthropoda</taxon>
        <taxon>Hexapoda</taxon>
        <taxon>Insecta</taxon>
        <taxon>Pterygota</taxon>
        <taxon>Neoptera</taxon>
        <taxon>Endopterygota</taxon>
        <taxon>Hymenoptera</taxon>
        <taxon>Apocrita</taxon>
        <taxon>Aculeata</taxon>
        <taxon>Vespoidea</taxon>
        <taxon>Vespidae</taxon>
        <taxon>Vespinae</taxon>
        <taxon>Vespula</taxon>
    </lineage>
</organism>
<name>A0A834P7K2_VESPE</name>
<protein>
    <submittedName>
        <fullName evidence="1">Uncharacterized protein</fullName>
    </submittedName>
</protein>
<proteinExistence type="predicted"/>
<keyword evidence="2" id="KW-1185">Reference proteome</keyword>
<evidence type="ECO:0000313" key="2">
    <source>
        <dbReference type="Proteomes" id="UP000600918"/>
    </source>
</evidence>
<gene>
    <name evidence="1" type="ORF">H0235_004654</name>
</gene>
<dbReference type="Proteomes" id="UP000600918">
    <property type="component" value="Unassembled WGS sequence"/>
</dbReference>
<dbReference type="EMBL" id="JACSDY010000003">
    <property type="protein sequence ID" value="KAF7431730.1"/>
    <property type="molecule type" value="Genomic_DNA"/>
</dbReference>
<comment type="caution">
    <text evidence="1">The sequence shown here is derived from an EMBL/GenBank/DDBJ whole genome shotgun (WGS) entry which is preliminary data.</text>
</comment>
<reference evidence="1" key="1">
    <citation type="journal article" date="2020" name="G3 (Bethesda)">
        <title>High-Quality Assemblies for Three Invasive Social Wasps from the &lt;i&gt;Vespula&lt;/i&gt; Genus.</title>
        <authorList>
            <person name="Harrop T.W.R."/>
            <person name="Guhlin J."/>
            <person name="McLaughlin G.M."/>
            <person name="Permina E."/>
            <person name="Stockwell P."/>
            <person name="Gilligan J."/>
            <person name="Le Lec M.F."/>
            <person name="Gruber M.A.M."/>
            <person name="Quinn O."/>
            <person name="Lovegrove M."/>
            <person name="Duncan E.J."/>
            <person name="Remnant E.J."/>
            <person name="Van Eeckhoven J."/>
            <person name="Graham B."/>
            <person name="Knapp R.A."/>
            <person name="Langford K.W."/>
            <person name="Kronenberg Z."/>
            <person name="Press M.O."/>
            <person name="Eacker S.M."/>
            <person name="Wilson-Rankin E.E."/>
            <person name="Purcell J."/>
            <person name="Lester P.J."/>
            <person name="Dearden P.K."/>
        </authorList>
    </citation>
    <scope>NUCLEOTIDE SEQUENCE</scope>
    <source>
        <strain evidence="1">Volc-1</strain>
    </source>
</reference>
<evidence type="ECO:0000313" key="1">
    <source>
        <dbReference type="EMBL" id="KAF7431730.1"/>
    </source>
</evidence>